<feature type="transmembrane region" description="Helical" evidence="5">
    <location>
        <begin position="6"/>
        <end position="39"/>
    </location>
</feature>
<dbReference type="AlphaFoldDB" id="A0A4P7URL7"/>
<feature type="transmembrane region" description="Helical" evidence="5">
    <location>
        <begin position="107"/>
        <end position="124"/>
    </location>
</feature>
<dbReference type="EMBL" id="CP036295">
    <property type="protein sequence ID" value="QCC86302.1"/>
    <property type="molecule type" value="Genomic_DNA"/>
</dbReference>
<feature type="transmembrane region" description="Helical" evidence="5">
    <location>
        <begin position="182"/>
        <end position="202"/>
    </location>
</feature>
<dbReference type="OrthoDB" id="457670at2"/>
<keyword evidence="3 5" id="KW-1133">Transmembrane helix</keyword>
<proteinExistence type="inferred from homology"/>
<evidence type="ECO:0000313" key="7">
    <source>
        <dbReference type="Proteomes" id="UP000297065"/>
    </source>
</evidence>
<feature type="transmembrane region" description="Helical" evidence="5">
    <location>
        <begin position="144"/>
        <end position="170"/>
    </location>
</feature>
<dbReference type="RefSeq" id="WP_136400400.1">
    <property type="nucleotide sequence ID" value="NZ_CP036295.1"/>
</dbReference>
<dbReference type="Pfam" id="PF01925">
    <property type="entry name" value="TauE"/>
    <property type="match status" value="1"/>
</dbReference>
<keyword evidence="2 5" id="KW-0812">Transmembrane</keyword>
<gene>
    <name evidence="6" type="ORF">DDIC_10540</name>
</gene>
<dbReference type="PANTHER" id="PTHR43483:SF3">
    <property type="entry name" value="MEMBRANE TRANSPORTER PROTEIN HI_0806-RELATED"/>
    <property type="match status" value="1"/>
</dbReference>
<dbReference type="Proteomes" id="UP000297065">
    <property type="component" value="Chromosome"/>
</dbReference>
<name>A0A4P7URL7_DESDE</name>
<organism evidence="6 7">
    <name type="scientific">Desulfovibrio desulfuricans</name>
    <dbReference type="NCBI Taxonomy" id="876"/>
    <lineage>
        <taxon>Bacteria</taxon>
        <taxon>Pseudomonadati</taxon>
        <taxon>Thermodesulfobacteriota</taxon>
        <taxon>Desulfovibrionia</taxon>
        <taxon>Desulfovibrionales</taxon>
        <taxon>Desulfovibrionaceae</taxon>
        <taxon>Desulfovibrio</taxon>
    </lineage>
</organism>
<comment type="subcellular location">
    <subcellularLocation>
        <location evidence="5">Cell membrane</location>
        <topology evidence="5">Multi-pass membrane protein</topology>
    </subcellularLocation>
    <subcellularLocation>
        <location evidence="1">Membrane</location>
        <topology evidence="1">Multi-pass membrane protein</topology>
    </subcellularLocation>
</comment>
<sequence>MLLSLVVYVCCGAVAGVLAGLLGVGGGIVLVPMMVAIFPTVGVPAQYVQQMALGTSLASIMITSVSSARAHNARGAVHWDIFKAITPGILLGTFFGGLIATHMPTMFLKIFFICFILFVSAQMLSNYRPPASRDLPGKLGTAGVGGVIGLVSSFVGIGGGTLSVPFMTFCNVPLHHAVGTSAAIGFPIAVAGTLGFIVGGWGRPDLPAMSLGFVNLWALLGIASASFMTAPLGAKLSHSLPAGKLKKGFACFLILVALKMVWGLL</sequence>
<feature type="transmembrane region" description="Helical" evidence="5">
    <location>
        <begin position="51"/>
        <end position="69"/>
    </location>
</feature>
<evidence type="ECO:0000256" key="1">
    <source>
        <dbReference type="ARBA" id="ARBA00004141"/>
    </source>
</evidence>
<protein>
    <recommendedName>
        <fullName evidence="5">Probable membrane transporter protein</fullName>
    </recommendedName>
</protein>
<evidence type="ECO:0000256" key="2">
    <source>
        <dbReference type="ARBA" id="ARBA00022692"/>
    </source>
</evidence>
<keyword evidence="4 5" id="KW-0472">Membrane</keyword>
<accession>A0A4P7URL7</accession>
<evidence type="ECO:0000313" key="6">
    <source>
        <dbReference type="EMBL" id="QCC86302.1"/>
    </source>
</evidence>
<feature type="transmembrane region" description="Helical" evidence="5">
    <location>
        <begin position="81"/>
        <end position="100"/>
    </location>
</feature>
<dbReference type="PANTHER" id="PTHR43483">
    <property type="entry name" value="MEMBRANE TRANSPORTER PROTEIN HI_0806-RELATED"/>
    <property type="match status" value="1"/>
</dbReference>
<evidence type="ECO:0000256" key="4">
    <source>
        <dbReference type="ARBA" id="ARBA00023136"/>
    </source>
</evidence>
<feature type="transmembrane region" description="Helical" evidence="5">
    <location>
        <begin position="214"/>
        <end position="233"/>
    </location>
</feature>
<evidence type="ECO:0000256" key="5">
    <source>
        <dbReference type="RuleBase" id="RU363041"/>
    </source>
</evidence>
<reference evidence="6 7" key="1">
    <citation type="submission" date="2019-02" db="EMBL/GenBank/DDBJ databases">
        <title>Complete Genome Sequence of Desulfovibrio desulfuricans IC1, a Sulfonate Utilizing Anaerobe.</title>
        <authorList>
            <person name="Day L.A."/>
            <person name="De Leon K.B."/>
            <person name="Wall J.D."/>
        </authorList>
    </citation>
    <scope>NUCLEOTIDE SEQUENCE [LARGE SCALE GENOMIC DNA]</scope>
    <source>
        <strain evidence="6 7">IC1</strain>
    </source>
</reference>
<dbReference type="InterPro" id="IPR002781">
    <property type="entry name" value="TM_pro_TauE-like"/>
</dbReference>
<feature type="transmembrane region" description="Helical" evidence="5">
    <location>
        <begin position="245"/>
        <end position="264"/>
    </location>
</feature>
<keyword evidence="5" id="KW-1003">Cell membrane</keyword>
<comment type="similarity">
    <text evidence="5">Belongs to the 4-toluene sulfonate uptake permease (TSUP) (TC 2.A.102) family.</text>
</comment>
<evidence type="ECO:0000256" key="3">
    <source>
        <dbReference type="ARBA" id="ARBA00022989"/>
    </source>
</evidence>
<dbReference type="GO" id="GO:0005886">
    <property type="term" value="C:plasma membrane"/>
    <property type="evidence" value="ECO:0007669"/>
    <property type="project" value="UniProtKB-SubCell"/>
</dbReference>